<dbReference type="CDD" id="cd12797">
    <property type="entry name" value="M23_peptidase"/>
    <property type="match status" value="1"/>
</dbReference>
<feature type="domain" description="M23ase beta-sheet core" evidence="3">
    <location>
        <begin position="127"/>
        <end position="222"/>
    </location>
</feature>
<dbReference type="PANTHER" id="PTHR21666">
    <property type="entry name" value="PEPTIDASE-RELATED"/>
    <property type="match status" value="1"/>
</dbReference>
<name>N1V2V6_9MICC</name>
<sequence>MLTAAAPSVAAGPKSPQPNPERLLAAPAVTAPADVALPFDRAGVTSLPPKEETRKKIKTAAANVAIEAAVTEINQASEPSPTQQQAPAKSGAKPEGSIVLAAPLASMQMTSPFGHRVSPLTGKAGELHTGTDFADRCGTPVFASAAGTVVEAGWHSGGGGNRLVIDHGNGVETTYNHLANFNVRVGEQVAEGGRIATVGTTGASTGCHLHFEVMLHGKATDPAGWLAF</sequence>
<dbReference type="PANTHER" id="PTHR21666:SF289">
    <property type="entry name" value="L-ALA--D-GLU ENDOPEPTIDASE"/>
    <property type="match status" value="1"/>
</dbReference>
<dbReference type="Pfam" id="PF01551">
    <property type="entry name" value="Peptidase_M23"/>
    <property type="match status" value="1"/>
</dbReference>
<dbReference type="EMBL" id="ANPE02000122">
    <property type="protein sequence ID" value="EMY34309.1"/>
    <property type="molecule type" value="Genomic_DNA"/>
</dbReference>
<dbReference type="SUPFAM" id="SSF51261">
    <property type="entry name" value="Duplicated hybrid motif"/>
    <property type="match status" value="1"/>
</dbReference>
<dbReference type="Proteomes" id="UP000010729">
    <property type="component" value="Unassembled WGS sequence"/>
</dbReference>
<dbReference type="InterPro" id="IPR050570">
    <property type="entry name" value="Cell_wall_metabolism_enzyme"/>
</dbReference>
<dbReference type="InterPro" id="IPR016047">
    <property type="entry name" value="M23ase_b-sheet_dom"/>
</dbReference>
<comment type="caution">
    <text evidence="4">The sequence shown here is derived from an EMBL/GenBank/DDBJ whole genome shotgun (WGS) entry which is preliminary data.</text>
</comment>
<evidence type="ECO:0000259" key="3">
    <source>
        <dbReference type="Pfam" id="PF01551"/>
    </source>
</evidence>
<dbReference type="OrthoDB" id="1099523at2"/>
<dbReference type="Gene3D" id="2.70.70.10">
    <property type="entry name" value="Glucose Permease (Domain IIA)"/>
    <property type="match status" value="1"/>
</dbReference>
<keyword evidence="5" id="KW-1185">Reference proteome</keyword>
<evidence type="ECO:0000313" key="4">
    <source>
        <dbReference type="EMBL" id="EMY34309.1"/>
    </source>
</evidence>
<evidence type="ECO:0000313" key="5">
    <source>
        <dbReference type="Proteomes" id="UP000010729"/>
    </source>
</evidence>
<evidence type="ECO:0000256" key="2">
    <source>
        <dbReference type="SAM" id="MobiDB-lite"/>
    </source>
</evidence>
<organism evidence="4 5">
    <name type="scientific">Arthrobacter crystallopoietes BAB-32</name>
    <dbReference type="NCBI Taxonomy" id="1246476"/>
    <lineage>
        <taxon>Bacteria</taxon>
        <taxon>Bacillati</taxon>
        <taxon>Actinomycetota</taxon>
        <taxon>Actinomycetes</taxon>
        <taxon>Micrococcales</taxon>
        <taxon>Micrococcaceae</taxon>
        <taxon>Crystallibacter</taxon>
    </lineage>
</organism>
<feature type="region of interest" description="Disordered" evidence="2">
    <location>
        <begin position="1"/>
        <end position="23"/>
    </location>
</feature>
<dbReference type="GO" id="GO:0004222">
    <property type="term" value="F:metalloendopeptidase activity"/>
    <property type="evidence" value="ECO:0007669"/>
    <property type="project" value="TreeGrafter"/>
</dbReference>
<proteinExistence type="predicted"/>
<dbReference type="InterPro" id="IPR011055">
    <property type="entry name" value="Dup_hybrid_motif"/>
</dbReference>
<reference evidence="4 5" key="1">
    <citation type="journal article" date="2013" name="Genome Announc.">
        <title>Draft Genome Sequence of Arthrobacter crystallopoietes Strain BAB-32, Revealing Genes for Bioremediation.</title>
        <authorList>
            <person name="Joshi M.N."/>
            <person name="Pandit A.S."/>
            <person name="Sharma A."/>
            <person name="Pandya R.V."/>
            <person name="Desai S.M."/>
            <person name="Saxena A.K."/>
            <person name="Bagatharia S.B."/>
        </authorList>
    </citation>
    <scope>NUCLEOTIDE SEQUENCE [LARGE SCALE GENOMIC DNA]</scope>
    <source>
        <strain evidence="4 5">BAB-32</strain>
    </source>
</reference>
<evidence type="ECO:0000256" key="1">
    <source>
        <dbReference type="ARBA" id="ARBA00022729"/>
    </source>
</evidence>
<dbReference type="AlphaFoldDB" id="N1V2V6"/>
<accession>N1V2V6</accession>
<keyword evidence="1" id="KW-0732">Signal</keyword>
<gene>
    <name evidence="4" type="ORF">D477_010416</name>
</gene>
<feature type="region of interest" description="Disordered" evidence="2">
    <location>
        <begin position="73"/>
        <end position="94"/>
    </location>
</feature>
<feature type="compositionally biased region" description="Polar residues" evidence="2">
    <location>
        <begin position="74"/>
        <end position="87"/>
    </location>
</feature>
<protein>
    <submittedName>
        <fullName evidence="4">Peptidase M23B</fullName>
    </submittedName>
</protein>